<accession>A0AAE4ALY8</accession>
<keyword evidence="3" id="KW-1185">Reference proteome</keyword>
<keyword evidence="1" id="KW-0472">Membrane</keyword>
<dbReference type="AlphaFoldDB" id="A0AAE4ALY8"/>
<protein>
    <submittedName>
        <fullName evidence="2">Uncharacterized protein</fullName>
    </submittedName>
</protein>
<dbReference type="Proteomes" id="UP001238163">
    <property type="component" value="Unassembled WGS sequence"/>
</dbReference>
<evidence type="ECO:0000313" key="2">
    <source>
        <dbReference type="EMBL" id="MDQ0288804.1"/>
    </source>
</evidence>
<dbReference type="EMBL" id="JAUSVL010000001">
    <property type="protein sequence ID" value="MDQ0288804.1"/>
    <property type="molecule type" value="Genomic_DNA"/>
</dbReference>
<keyword evidence="1" id="KW-1133">Transmembrane helix</keyword>
<sequence>MIPIFLFLAVILASTAIAHAGRHLKFGFWGYFFASILLTPLIGLLLLIAGLPVDKPDNDSTDQDANS</sequence>
<proteinExistence type="predicted"/>
<evidence type="ECO:0000256" key="1">
    <source>
        <dbReference type="SAM" id="Phobius"/>
    </source>
</evidence>
<keyword evidence="1" id="KW-0812">Transmembrane</keyword>
<dbReference type="RefSeq" id="WP_307260137.1">
    <property type="nucleotide sequence ID" value="NZ_JAUSVL010000001.1"/>
</dbReference>
<name>A0AAE4ALY8_9BACT</name>
<gene>
    <name evidence="2" type="ORF">J3R75_000911</name>
</gene>
<comment type="caution">
    <text evidence="2">The sequence shown here is derived from an EMBL/GenBank/DDBJ whole genome shotgun (WGS) entry which is preliminary data.</text>
</comment>
<feature type="transmembrane region" description="Helical" evidence="1">
    <location>
        <begin position="28"/>
        <end position="51"/>
    </location>
</feature>
<evidence type="ECO:0000313" key="3">
    <source>
        <dbReference type="Proteomes" id="UP001238163"/>
    </source>
</evidence>
<organism evidence="2 3">
    <name type="scientific">Oligosphaera ethanolica</name>
    <dbReference type="NCBI Taxonomy" id="760260"/>
    <lineage>
        <taxon>Bacteria</taxon>
        <taxon>Pseudomonadati</taxon>
        <taxon>Lentisphaerota</taxon>
        <taxon>Oligosphaeria</taxon>
        <taxon>Oligosphaerales</taxon>
        <taxon>Oligosphaeraceae</taxon>
        <taxon>Oligosphaera</taxon>
    </lineage>
</organism>
<reference evidence="2" key="1">
    <citation type="submission" date="2023-07" db="EMBL/GenBank/DDBJ databases">
        <title>Genomic Encyclopedia of Type Strains, Phase IV (KMG-IV): sequencing the most valuable type-strain genomes for metagenomic binning, comparative biology and taxonomic classification.</title>
        <authorList>
            <person name="Goeker M."/>
        </authorList>
    </citation>
    <scope>NUCLEOTIDE SEQUENCE</scope>
    <source>
        <strain evidence="2">DSM 24202</strain>
    </source>
</reference>